<reference evidence="1" key="1">
    <citation type="submission" date="2023-04" db="EMBL/GenBank/DDBJ databases">
        <title>Ambrosiozyma monospora NBRC 1965.</title>
        <authorList>
            <person name="Ichikawa N."/>
            <person name="Sato H."/>
            <person name="Tonouchi N."/>
        </authorList>
    </citation>
    <scope>NUCLEOTIDE SEQUENCE</scope>
    <source>
        <strain evidence="1">NBRC 1965</strain>
    </source>
</reference>
<name>A0A9W6T7A3_AMBMO</name>
<dbReference type="EMBL" id="BSXU01012794">
    <property type="protein sequence ID" value="GME78011.1"/>
    <property type="molecule type" value="Genomic_DNA"/>
</dbReference>
<accession>A0A9W6T7A3</accession>
<dbReference type="Proteomes" id="UP001165063">
    <property type="component" value="Unassembled WGS sequence"/>
</dbReference>
<comment type="caution">
    <text evidence="1">The sequence shown here is derived from an EMBL/GenBank/DDBJ whole genome shotgun (WGS) entry which is preliminary data.</text>
</comment>
<keyword evidence="2" id="KW-1185">Reference proteome</keyword>
<evidence type="ECO:0000313" key="2">
    <source>
        <dbReference type="Proteomes" id="UP001165063"/>
    </source>
</evidence>
<organism evidence="1 2">
    <name type="scientific">Ambrosiozyma monospora</name>
    <name type="common">Yeast</name>
    <name type="synonym">Endomycopsis monosporus</name>
    <dbReference type="NCBI Taxonomy" id="43982"/>
    <lineage>
        <taxon>Eukaryota</taxon>
        <taxon>Fungi</taxon>
        <taxon>Dikarya</taxon>
        <taxon>Ascomycota</taxon>
        <taxon>Saccharomycotina</taxon>
        <taxon>Pichiomycetes</taxon>
        <taxon>Pichiales</taxon>
        <taxon>Pichiaceae</taxon>
        <taxon>Ambrosiozyma</taxon>
    </lineage>
</organism>
<protein>
    <submittedName>
        <fullName evidence="1">Unnamed protein product</fullName>
    </submittedName>
</protein>
<gene>
    <name evidence="1" type="ORF">Amon01_000974200</name>
</gene>
<sequence length="113" mass="12767">MDVLVIPAPPVHGGDFGVSVFQQVKFMTSFECHMEEMTDNVVLDAFTSGLYPLDKLKRITLHSPGINESDFIPQLRSNLDKCLSLSQNVIFYITGTDCYDELRLAYGKKFNSR</sequence>
<evidence type="ECO:0000313" key="1">
    <source>
        <dbReference type="EMBL" id="GME78011.1"/>
    </source>
</evidence>
<dbReference type="AlphaFoldDB" id="A0A9W6T7A3"/>
<proteinExistence type="predicted"/>